<evidence type="ECO:0000313" key="1">
    <source>
        <dbReference type="EMBL" id="RCJ29995.1"/>
    </source>
</evidence>
<sequence length="79" mass="9044">MSTISIFTISHNFTEVNHPTVSLAPTSEFPTPVPLVLHQPNWLLALMVLTVLTKRLHQLLVVALYFLQEWRKMDSSKSK</sequence>
<dbReference type="EMBL" id="LXQE01000193">
    <property type="protein sequence ID" value="RCJ29995.1"/>
    <property type="molecule type" value="Genomic_DNA"/>
</dbReference>
<accession>A0A367R0S2</accession>
<protein>
    <submittedName>
        <fullName evidence="1">Uncharacterized protein</fullName>
    </submittedName>
</protein>
<name>A0A367R0S2_NOSPU</name>
<evidence type="ECO:0000313" key="2">
    <source>
        <dbReference type="Proteomes" id="UP000252085"/>
    </source>
</evidence>
<proteinExistence type="predicted"/>
<reference evidence="1 2" key="1">
    <citation type="submission" date="2016-04" db="EMBL/GenBank/DDBJ databases">
        <authorList>
            <person name="Evans L.H."/>
            <person name="Alamgir A."/>
            <person name="Owens N."/>
            <person name="Weber N.D."/>
            <person name="Virtaneva K."/>
            <person name="Barbian K."/>
            <person name="Babar A."/>
            <person name="Rosenke K."/>
        </authorList>
    </citation>
    <scope>NUCLEOTIDE SEQUENCE [LARGE SCALE GENOMIC DNA]</scope>
    <source>
        <strain evidence="1">NIES-2108</strain>
    </source>
</reference>
<dbReference type="Proteomes" id="UP000252085">
    <property type="component" value="Unassembled WGS sequence"/>
</dbReference>
<organism evidence="1 2">
    <name type="scientific">Nostoc punctiforme NIES-2108</name>
    <dbReference type="NCBI Taxonomy" id="1356359"/>
    <lineage>
        <taxon>Bacteria</taxon>
        <taxon>Bacillati</taxon>
        <taxon>Cyanobacteriota</taxon>
        <taxon>Cyanophyceae</taxon>
        <taxon>Nostocales</taxon>
        <taxon>Nostocaceae</taxon>
        <taxon>Nostoc</taxon>
    </lineage>
</organism>
<gene>
    <name evidence="1" type="ORF">A6769_34710</name>
</gene>
<dbReference type="AlphaFoldDB" id="A0A367R0S2"/>
<comment type="caution">
    <text evidence="1">The sequence shown here is derived from an EMBL/GenBank/DDBJ whole genome shotgun (WGS) entry which is preliminary data.</text>
</comment>